<feature type="non-terminal residue" evidence="1">
    <location>
        <position position="1"/>
    </location>
</feature>
<keyword evidence="2" id="KW-1185">Reference proteome</keyword>
<accession>A0ACA9NV19</accession>
<name>A0ACA9NV19_9GLOM</name>
<protein>
    <submittedName>
        <fullName evidence="1">11847_t:CDS:1</fullName>
    </submittedName>
</protein>
<dbReference type="EMBL" id="CAJVPM010029752">
    <property type="protein sequence ID" value="CAG8674430.1"/>
    <property type="molecule type" value="Genomic_DNA"/>
</dbReference>
<feature type="non-terminal residue" evidence="1">
    <location>
        <position position="44"/>
    </location>
</feature>
<comment type="caution">
    <text evidence="1">The sequence shown here is derived from an EMBL/GenBank/DDBJ whole genome shotgun (WGS) entry which is preliminary data.</text>
</comment>
<evidence type="ECO:0000313" key="2">
    <source>
        <dbReference type="Proteomes" id="UP000789860"/>
    </source>
</evidence>
<sequence>LSSPNKDLVISNDNSNPVNSWYYEASINITYIKVVDTNTITINL</sequence>
<proteinExistence type="predicted"/>
<dbReference type="Proteomes" id="UP000789860">
    <property type="component" value="Unassembled WGS sequence"/>
</dbReference>
<gene>
    <name evidence="1" type="ORF">SCALOS_LOCUS9496</name>
</gene>
<reference evidence="1" key="1">
    <citation type="submission" date="2021-06" db="EMBL/GenBank/DDBJ databases">
        <authorList>
            <person name="Kallberg Y."/>
            <person name="Tangrot J."/>
            <person name="Rosling A."/>
        </authorList>
    </citation>
    <scope>NUCLEOTIDE SEQUENCE</scope>
    <source>
        <strain evidence="1">AU212A</strain>
    </source>
</reference>
<organism evidence="1 2">
    <name type="scientific">Scutellospora calospora</name>
    <dbReference type="NCBI Taxonomy" id="85575"/>
    <lineage>
        <taxon>Eukaryota</taxon>
        <taxon>Fungi</taxon>
        <taxon>Fungi incertae sedis</taxon>
        <taxon>Mucoromycota</taxon>
        <taxon>Glomeromycotina</taxon>
        <taxon>Glomeromycetes</taxon>
        <taxon>Diversisporales</taxon>
        <taxon>Gigasporaceae</taxon>
        <taxon>Scutellospora</taxon>
    </lineage>
</organism>
<evidence type="ECO:0000313" key="1">
    <source>
        <dbReference type="EMBL" id="CAG8674430.1"/>
    </source>
</evidence>